<dbReference type="SMART" id="SM00220">
    <property type="entry name" value="S_TKc"/>
    <property type="match status" value="1"/>
</dbReference>
<keyword evidence="10" id="KW-1185">Reference proteome</keyword>
<dbReference type="EMBL" id="SMKR01000114">
    <property type="protein sequence ID" value="TDD19500.1"/>
    <property type="molecule type" value="Genomic_DNA"/>
</dbReference>
<keyword evidence="2 9" id="KW-0723">Serine/threonine-protein kinase</keyword>
<dbReference type="AlphaFoldDB" id="A0A4R4WRX9"/>
<keyword evidence="5 9" id="KW-0418">Kinase</keyword>
<evidence type="ECO:0000256" key="3">
    <source>
        <dbReference type="ARBA" id="ARBA00022679"/>
    </source>
</evidence>
<dbReference type="PANTHER" id="PTHR43289:SF6">
    <property type="entry name" value="SERINE_THREONINE-PROTEIN KINASE NEKL-3"/>
    <property type="match status" value="1"/>
</dbReference>
<feature type="non-terminal residue" evidence="9">
    <location>
        <position position="254"/>
    </location>
</feature>
<dbReference type="Gene3D" id="3.30.200.20">
    <property type="entry name" value="Phosphorylase Kinase, domain 1"/>
    <property type="match status" value="1"/>
</dbReference>
<dbReference type="InterPro" id="IPR008271">
    <property type="entry name" value="Ser/Thr_kinase_AS"/>
</dbReference>
<dbReference type="PROSITE" id="PS50011">
    <property type="entry name" value="PROTEIN_KINASE_DOM"/>
    <property type="match status" value="1"/>
</dbReference>
<feature type="domain" description="Protein kinase" evidence="8">
    <location>
        <begin position="15"/>
        <end position="254"/>
    </location>
</feature>
<dbReference type="SUPFAM" id="SSF56112">
    <property type="entry name" value="Protein kinase-like (PK-like)"/>
    <property type="match status" value="1"/>
</dbReference>
<dbReference type="InterPro" id="IPR017441">
    <property type="entry name" value="Protein_kinase_ATP_BS"/>
</dbReference>
<dbReference type="EC" id="2.7.11.1" evidence="1"/>
<protein>
    <recommendedName>
        <fullName evidence="1">non-specific serine/threonine protein kinase</fullName>
        <ecNumber evidence="1">2.7.11.1</ecNumber>
    </recommendedName>
</protein>
<dbReference type="InterPro" id="IPR000719">
    <property type="entry name" value="Prot_kinase_dom"/>
</dbReference>
<dbReference type="OrthoDB" id="9762169at2"/>
<dbReference type="PROSITE" id="PS00107">
    <property type="entry name" value="PROTEIN_KINASE_ATP"/>
    <property type="match status" value="1"/>
</dbReference>
<dbReference type="RefSeq" id="WP_132323791.1">
    <property type="nucleotide sequence ID" value="NZ_SMKR01000114.1"/>
</dbReference>
<dbReference type="Gene3D" id="1.10.510.10">
    <property type="entry name" value="Transferase(Phosphotransferase) domain 1"/>
    <property type="match status" value="1"/>
</dbReference>
<keyword evidence="6 7" id="KW-0067">ATP-binding</keyword>
<evidence type="ECO:0000256" key="1">
    <source>
        <dbReference type="ARBA" id="ARBA00012513"/>
    </source>
</evidence>
<evidence type="ECO:0000256" key="6">
    <source>
        <dbReference type="ARBA" id="ARBA00022840"/>
    </source>
</evidence>
<keyword evidence="3" id="KW-0808">Transferase</keyword>
<name>A0A4R4WRX9_9ACTN</name>
<dbReference type="PANTHER" id="PTHR43289">
    <property type="entry name" value="MITOGEN-ACTIVATED PROTEIN KINASE KINASE KINASE 20-RELATED"/>
    <property type="match status" value="1"/>
</dbReference>
<dbReference type="GO" id="GO:0005524">
    <property type="term" value="F:ATP binding"/>
    <property type="evidence" value="ECO:0007669"/>
    <property type="project" value="UniProtKB-UniRule"/>
</dbReference>
<comment type="caution">
    <text evidence="9">The sequence shown here is derived from an EMBL/GenBank/DDBJ whole genome shotgun (WGS) entry which is preliminary data.</text>
</comment>
<reference evidence="9 10" key="1">
    <citation type="submission" date="2019-02" db="EMBL/GenBank/DDBJ databases">
        <title>Draft genome sequences of novel Actinobacteria.</title>
        <authorList>
            <person name="Sahin N."/>
            <person name="Ay H."/>
            <person name="Saygin H."/>
        </authorList>
    </citation>
    <scope>NUCLEOTIDE SEQUENCE [LARGE SCALE GENOMIC DNA]</scope>
    <source>
        <strain evidence="9 10">16K104</strain>
    </source>
</reference>
<dbReference type="Proteomes" id="UP000295172">
    <property type="component" value="Unassembled WGS sequence"/>
</dbReference>
<organism evidence="9 10">
    <name type="scientific">Kribbella turkmenica</name>
    <dbReference type="NCBI Taxonomy" id="2530375"/>
    <lineage>
        <taxon>Bacteria</taxon>
        <taxon>Bacillati</taxon>
        <taxon>Actinomycetota</taxon>
        <taxon>Actinomycetes</taxon>
        <taxon>Propionibacteriales</taxon>
        <taxon>Kribbellaceae</taxon>
        <taxon>Kribbella</taxon>
    </lineage>
</organism>
<feature type="binding site" evidence="7">
    <location>
        <position position="44"/>
    </location>
    <ligand>
        <name>ATP</name>
        <dbReference type="ChEBI" id="CHEBI:30616"/>
    </ligand>
</feature>
<accession>A0A4R4WRX9</accession>
<dbReference type="Pfam" id="PF00069">
    <property type="entry name" value="Pkinase"/>
    <property type="match status" value="1"/>
</dbReference>
<dbReference type="InterPro" id="IPR011009">
    <property type="entry name" value="Kinase-like_dom_sf"/>
</dbReference>
<evidence type="ECO:0000259" key="8">
    <source>
        <dbReference type="PROSITE" id="PS50011"/>
    </source>
</evidence>
<sequence>MSDSTLVGRLLAGRYRLLATLGRGGMGVVWQARDELLGRTVAVKQILLPPELPDTEREILRRRTLREARSAGRLSHPNVVTVFDVVEEDGRPWIVMEMVDSTTLADAIREYGPLPPGEVARIGLQVLAALQAAHRAGVLHRDVKPSNVLLTGEGRVVLTDFGIATLEGDPSLTTSGALLGSPAFIAPERVQAQGVGTESDLWSLGATMYTAVEGRPPYDRGAALPTLAAAVTEPPDPPRLAGPLWPVLDGLLRK</sequence>
<dbReference type="GO" id="GO:0004674">
    <property type="term" value="F:protein serine/threonine kinase activity"/>
    <property type="evidence" value="ECO:0007669"/>
    <property type="project" value="UniProtKB-KW"/>
</dbReference>
<evidence type="ECO:0000313" key="9">
    <source>
        <dbReference type="EMBL" id="TDD19500.1"/>
    </source>
</evidence>
<evidence type="ECO:0000256" key="4">
    <source>
        <dbReference type="ARBA" id="ARBA00022741"/>
    </source>
</evidence>
<gene>
    <name evidence="9" type="ORF">E1218_23825</name>
</gene>
<evidence type="ECO:0000256" key="5">
    <source>
        <dbReference type="ARBA" id="ARBA00022777"/>
    </source>
</evidence>
<evidence type="ECO:0000313" key="10">
    <source>
        <dbReference type="Proteomes" id="UP000295172"/>
    </source>
</evidence>
<keyword evidence="4 7" id="KW-0547">Nucleotide-binding</keyword>
<proteinExistence type="predicted"/>
<dbReference type="PROSITE" id="PS00108">
    <property type="entry name" value="PROTEIN_KINASE_ST"/>
    <property type="match status" value="1"/>
</dbReference>
<evidence type="ECO:0000256" key="7">
    <source>
        <dbReference type="PROSITE-ProRule" id="PRU10141"/>
    </source>
</evidence>
<evidence type="ECO:0000256" key="2">
    <source>
        <dbReference type="ARBA" id="ARBA00022527"/>
    </source>
</evidence>
<dbReference type="CDD" id="cd14014">
    <property type="entry name" value="STKc_PknB_like"/>
    <property type="match status" value="1"/>
</dbReference>